<dbReference type="PROSITE" id="PS00093">
    <property type="entry name" value="N4_MTASE"/>
    <property type="match status" value="1"/>
</dbReference>
<dbReference type="GO" id="GO:0015667">
    <property type="term" value="F:site-specific DNA-methyltransferase (cytosine-N4-specific) activity"/>
    <property type="evidence" value="ECO:0007669"/>
    <property type="project" value="UniProtKB-EC"/>
</dbReference>
<dbReference type="PRINTS" id="PR00508">
    <property type="entry name" value="S21N4MTFRASE"/>
</dbReference>
<keyword evidence="2 8" id="KW-0489">Methyltransferase</keyword>
<evidence type="ECO:0000259" key="10">
    <source>
        <dbReference type="Pfam" id="PF01555"/>
    </source>
</evidence>
<evidence type="ECO:0000256" key="5">
    <source>
        <dbReference type="ARBA" id="ARBA00022747"/>
    </source>
</evidence>
<keyword evidence="3 11" id="KW-0808">Transferase</keyword>
<evidence type="ECO:0000256" key="4">
    <source>
        <dbReference type="ARBA" id="ARBA00022691"/>
    </source>
</evidence>
<keyword evidence="4 8" id="KW-0949">S-adenosyl-L-methionine</keyword>
<proteinExistence type="inferred from homology"/>
<keyword evidence="6" id="KW-0238">DNA-binding</keyword>
<dbReference type="InterPro" id="IPR029063">
    <property type="entry name" value="SAM-dependent_MTases_sf"/>
</dbReference>
<evidence type="ECO:0000256" key="1">
    <source>
        <dbReference type="ARBA" id="ARBA00010203"/>
    </source>
</evidence>
<comment type="catalytic activity">
    <reaction evidence="7 8">
        <text>a 2'-deoxycytidine in DNA + S-adenosyl-L-methionine = an N(4)-methyl-2'-deoxycytidine in DNA + S-adenosyl-L-homocysteine + H(+)</text>
        <dbReference type="Rhea" id="RHEA:16857"/>
        <dbReference type="Rhea" id="RHEA-COMP:11369"/>
        <dbReference type="Rhea" id="RHEA-COMP:13674"/>
        <dbReference type="ChEBI" id="CHEBI:15378"/>
        <dbReference type="ChEBI" id="CHEBI:57856"/>
        <dbReference type="ChEBI" id="CHEBI:59789"/>
        <dbReference type="ChEBI" id="CHEBI:85452"/>
        <dbReference type="ChEBI" id="CHEBI:137933"/>
        <dbReference type="EC" id="2.1.1.113"/>
    </reaction>
</comment>
<organism evidence="11 12">
    <name type="scientific">Halomicrobium mukohataei</name>
    <dbReference type="NCBI Taxonomy" id="57705"/>
    <lineage>
        <taxon>Archaea</taxon>
        <taxon>Methanobacteriati</taxon>
        <taxon>Methanobacteriota</taxon>
        <taxon>Stenosarchaea group</taxon>
        <taxon>Halobacteria</taxon>
        <taxon>Halobacteriales</taxon>
        <taxon>Haloarculaceae</taxon>
        <taxon>Halomicrobium</taxon>
    </lineage>
</organism>
<dbReference type="EC" id="2.1.1.113" evidence="8"/>
<dbReference type="InterPro" id="IPR001091">
    <property type="entry name" value="RM_Methyltransferase"/>
</dbReference>
<dbReference type="SUPFAM" id="SSF53335">
    <property type="entry name" value="S-adenosyl-L-methionine-dependent methyltransferases"/>
    <property type="match status" value="1"/>
</dbReference>
<reference evidence="11 12" key="2">
    <citation type="submission" date="2019-04" db="EMBL/GenBank/DDBJ databases">
        <authorList>
            <person name="Yang S."/>
            <person name="Wei W."/>
        </authorList>
    </citation>
    <scope>NUCLEOTIDE SEQUENCE [LARGE SCALE GENOMIC DNA]</scope>
    <source>
        <strain evidence="12">ZP60</strain>
    </source>
</reference>
<dbReference type="Proteomes" id="UP000297053">
    <property type="component" value="Chromosome"/>
</dbReference>
<evidence type="ECO:0000313" key="11">
    <source>
        <dbReference type="EMBL" id="QCD64549.1"/>
    </source>
</evidence>
<dbReference type="GO" id="GO:0008170">
    <property type="term" value="F:N-methyltransferase activity"/>
    <property type="evidence" value="ECO:0007669"/>
    <property type="project" value="InterPro"/>
</dbReference>
<dbReference type="GO" id="GO:0009307">
    <property type="term" value="P:DNA restriction-modification system"/>
    <property type="evidence" value="ECO:0007669"/>
    <property type="project" value="UniProtKB-KW"/>
</dbReference>
<name>A0A4D6KBZ3_9EURY</name>
<dbReference type="AlphaFoldDB" id="A0A4D6KBZ3"/>
<evidence type="ECO:0000256" key="7">
    <source>
        <dbReference type="ARBA" id="ARBA00049120"/>
    </source>
</evidence>
<sequence length="352" mass="39787">METTHRVVTGDARELALPDDSVDLVVTSPPYPMIEMWDDIFAALDPAVEDALADEDGERAFQLMHDVLDTVWAEVVRVLRPGGIACINVGDATRSIGDGFRSFSNHAEITTRLTDRGLRALPDILWRKPSNRATKFMGSGMLPPNAYPTLEHEHVLVFRNGQRRTFPPGDDDRYESAYFWEERNVWFSDLWELTGERQAVEDGLRERSGAFPLELPYRLVSMFSTYGDTVLDPFLGTGTTTMAALVAGRDSVGYDRDDDLLAALDDRVEDAPERSREIAERRLADHREWVQQRRAEGNEPGYEAEHYDTAVNTKQERRIRFYGVDGVERTDEGYRATHSPIEGCPDGESEQA</sequence>
<feature type="region of interest" description="Disordered" evidence="9">
    <location>
        <begin position="329"/>
        <end position="352"/>
    </location>
</feature>
<keyword evidence="5 8" id="KW-0680">Restriction system</keyword>
<dbReference type="KEGG" id="halz:E5139_02425"/>
<dbReference type="REBASE" id="307556">
    <property type="entry name" value="M.HspZP60ORF2425P"/>
</dbReference>
<comment type="similarity">
    <text evidence="1">Belongs to the N(4)/N(6)-methyltransferase family. N(4) subfamily.</text>
</comment>
<dbReference type="GO" id="GO:0032259">
    <property type="term" value="P:methylation"/>
    <property type="evidence" value="ECO:0007669"/>
    <property type="project" value="UniProtKB-KW"/>
</dbReference>
<evidence type="ECO:0000313" key="12">
    <source>
        <dbReference type="Proteomes" id="UP000297053"/>
    </source>
</evidence>
<dbReference type="InterPro" id="IPR002941">
    <property type="entry name" value="DNA_methylase_N4/N6"/>
</dbReference>
<feature type="domain" description="DNA methylase N-4/N-6" evidence="10">
    <location>
        <begin position="22"/>
        <end position="259"/>
    </location>
</feature>
<evidence type="ECO:0000256" key="6">
    <source>
        <dbReference type="ARBA" id="ARBA00023125"/>
    </source>
</evidence>
<dbReference type="GO" id="GO:0003677">
    <property type="term" value="F:DNA binding"/>
    <property type="evidence" value="ECO:0007669"/>
    <property type="project" value="UniProtKB-KW"/>
</dbReference>
<dbReference type="EMBL" id="CP039375">
    <property type="protein sequence ID" value="QCD64549.1"/>
    <property type="molecule type" value="Genomic_DNA"/>
</dbReference>
<evidence type="ECO:0000256" key="8">
    <source>
        <dbReference type="RuleBase" id="RU362026"/>
    </source>
</evidence>
<evidence type="ECO:0000256" key="3">
    <source>
        <dbReference type="ARBA" id="ARBA00022679"/>
    </source>
</evidence>
<dbReference type="OMA" id="MIEMWDD"/>
<gene>
    <name evidence="11" type="ORF">E5139_02425</name>
</gene>
<dbReference type="InterPro" id="IPR017985">
    <property type="entry name" value="MeTrfase_CN4_CS"/>
</dbReference>
<dbReference type="RefSeq" id="WP_015763979.1">
    <property type="nucleotide sequence ID" value="NZ_CP039375.1"/>
</dbReference>
<reference evidence="11 12" key="1">
    <citation type="submission" date="2019-04" db="EMBL/GenBank/DDBJ databases">
        <title>Complete genome sequence of Arthrobacter sp. ZXY-2 associated with effective atrazine degradation and salt adaptation.</title>
        <authorList>
            <person name="Zhao X."/>
        </authorList>
    </citation>
    <scope>NUCLEOTIDE SEQUENCE [LARGE SCALE GENOMIC DNA]</scope>
    <source>
        <strain evidence="12">ZP60</strain>
    </source>
</reference>
<accession>A0A4D6KBZ3</accession>
<dbReference type="Gene3D" id="3.40.50.150">
    <property type="entry name" value="Vaccinia Virus protein VP39"/>
    <property type="match status" value="1"/>
</dbReference>
<dbReference type="GeneID" id="42177756"/>
<dbReference type="Pfam" id="PF01555">
    <property type="entry name" value="N6_N4_Mtase"/>
    <property type="match status" value="1"/>
</dbReference>
<protein>
    <recommendedName>
        <fullName evidence="8">Type II methyltransferase</fullName>
        <ecNumber evidence="8">2.1.1.113</ecNumber>
    </recommendedName>
    <alternativeName>
        <fullName evidence="8">N-4 cytosine-specific methyltransferase</fullName>
    </alternativeName>
</protein>
<evidence type="ECO:0000256" key="2">
    <source>
        <dbReference type="ARBA" id="ARBA00022603"/>
    </source>
</evidence>
<evidence type="ECO:0000256" key="9">
    <source>
        <dbReference type="SAM" id="MobiDB-lite"/>
    </source>
</evidence>